<sequence length="961" mass="104975">MVKLDLSRDYYADLELPAVADVTEVKKQFRKLALMYHPDRNPGKEAEVNAKFQTIQSAHEVLTNAEQKSKYDAHRSRNRYPGASGVRGNPWQNVSSQFPSPPKRAPTSARPASNSGASRYSGWVPPSQKSARESASDNMRAWDRMRPPTSSKPTQSSGTTPSTTPQSRTRRPNPPNPKPADQKPRDPPPTPRTESQRRKAEAAFGARRSPFVQVGDEPPVTNKNYFTTKQRTSLFNDTPSGGSEGAKPRPQSDNLDPLSRHFRDTFLDGRQSTPYSSHSGEKTNPFDGADLGRSGSVRGGGRDTQNTGGDTRSSSSSRRRRSSSVPDESENFKQATRDSAGAKPFGGDSRFAFSRAGKRYQPRESDTKPAPASAPASNPKNSTSSVNSTHATANGETSSKAKDGPTVYAPPFFSSASSATSAQQSAHPLHSNRRAGEGVPRVEKPNIAALMANLRVRVSPSGDSQKGARKQLNAFESKQHEILHDLINSREGSAEKRPKFQTERPGRGQRSCSANQRTDTTQPCSFTFPVNDDTFTPTTPDRFMRNSADNINTRFVAEEFANNDWQFQAGGPSEDSFVAAKRQARSRTRPGGRQSPAKTDLRFKHGTSSEPSLNEAGQKQSGFDPDQWSTKFGPQNFVPQPPQRPAASPTRPPRTAKKPKPVRMTAGTAGLVDEDDSSSEERTQPGTSTGEVGGVPPFGTDSPSAMDIDSPPPETATPTVPSAPTVPQPGGARGIPVEPSKPEWRAGSVNGIKPTPRTPLKDNARGSEDSDSFDQFTDPKVPDAKFADANFAGFKFAEFQNVAPFAPQPGGLGSLNDLKSDLPFESRPSAKIPLAKEAPKPIAFPAPPKSPHPPPALAVPGLKPSAVAWKTYSEAFHKYMSEFADFSARYVDHFAARRRVIDQNRRDTGFNWIESRGDTGIREYLRGIEEDKLVRQKWMAVCDVHELRVREFVKCRDKMMQ</sequence>
<dbReference type="FunFam" id="1.10.287.110:FF:000096">
    <property type="entry name" value="DnaJ domain protein"/>
    <property type="match status" value="1"/>
</dbReference>
<dbReference type="CDD" id="cd06257">
    <property type="entry name" value="DnaJ"/>
    <property type="match status" value="1"/>
</dbReference>
<dbReference type="RefSeq" id="XP_060284171.1">
    <property type="nucleotide sequence ID" value="XM_060430993.1"/>
</dbReference>
<feature type="domain" description="J" evidence="2">
    <location>
        <begin position="9"/>
        <end position="75"/>
    </location>
</feature>
<keyword evidence="4" id="KW-1185">Reference proteome</keyword>
<dbReference type="InterPro" id="IPR018253">
    <property type="entry name" value="DnaJ_domain_CS"/>
</dbReference>
<feature type="region of interest" description="Disordered" evidence="1">
    <location>
        <begin position="566"/>
        <end position="778"/>
    </location>
</feature>
<dbReference type="InterPro" id="IPR050817">
    <property type="entry name" value="DjlA_DnaK_co-chaperone"/>
</dbReference>
<feature type="compositionally biased region" description="Low complexity" evidence="1">
    <location>
        <begin position="147"/>
        <end position="167"/>
    </location>
</feature>
<feature type="compositionally biased region" description="Polar residues" evidence="1">
    <location>
        <begin position="386"/>
        <end position="398"/>
    </location>
</feature>
<feature type="compositionally biased region" description="Basic and acidic residues" evidence="1">
    <location>
        <begin position="759"/>
        <end position="768"/>
    </location>
</feature>
<feature type="compositionally biased region" description="Low complexity" evidence="1">
    <location>
        <begin position="368"/>
        <end position="385"/>
    </location>
</feature>
<dbReference type="PROSITE" id="PS00636">
    <property type="entry name" value="DNAJ_1"/>
    <property type="match status" value="1"/>
</dbReference>
<feature type="region of interest" description="Disordered" evidence="1">
    <location>
        <begin position="64"/>
        <end position="441"/>
    </location>
</feature>
<feature type="compositionally biased region" description="Low complexity" evidence="1">
    <location>
        <begin position="716"/>
        <end position="729"/>
    </location>
</feature>
<dbReference type="EMBL" id="MU839006">
    <property type="protein sequence ID" value="KAK1767958.1"/>
    <property type="molecule type" value="Genomic_DNA"/>
</dbReference>
<feature type="compositionally biased region" description="Basic and acidic residues" evidence="1">
    <location>
        <begin position="130"/>
        <end position="146"/>
    </location>
</feature>
<feature type="compositionally biased region" description="Low complexity" evidence="1">
    <location>
        <begin position="409"/>
        <end position="426"/>
    </location>
</feature>
<dbReference type="InterPro" id="IPR036869">
    <property type="entry name" value="J_dom_sf"/>
</dbReference>
<dbReference type="PANTHER" id="PTHR24074">
    <property type="entry name" value="CO-CHAPERONE PROTEIN DJLA"/>
    <property type="match status" value="1"/>
</dbReference>
<evidence type="ECO:0000313" key="4">
    <source>
        <dbReference type="Proteomes" id="UP001244011"/>
    </source>
</evidence>
<dbReference type="Gene3D" id="1.10.287.110">
    <property type="entry name" value="DnaJ domain"/>
    <property type="match status" value="1"/>
</dbReference>
<feature type="compositionally biased region" description="Basic and acidic residues" evidence="1">
    <location>
        <begin position="258"/>
        <end position="267"/>
    </location>
</feature>
<evidence type="ECO:0000259" key="2">
    <source>
        <dbReference type="PROSITE" id="PS50076"/>
    </source>
</evidence>
<feature type="region of interest" description="Disordered" evidence="1">
    <location>
        <begin position="486"/>
        <end position="546"/>
    </location>
</feature>
<dbReference type="Pfam" id="PF00226">
    <property type="entry name" value="DnaJ"/>
    <property type="match status" value="1"/>
</dbReference>
<feature type="compositionally biased region" description="Polar residues" evidence="1">
    <location>
        <begin position="606"/>
        <end position="633"/>
    </location>
</feature>
<dbReference type="AlphaFoldDB" id="A0AAJ0C2L3"/>
<reference evidence="3" key="1">
    <citation type="submission" date="2023-06" db="EMBL/GenBank/DDBJ databases">
        <title>Genome-scale phylogeny and comparative genomics of the fungal order Sordariales.</title>
        <authorList>
            <consortium name="Lawrence Berkeley National Laboratory"/>
            <person name="Hensen N."/>
            <person name="Bonometti L."/>
            <person name="Westerberg I."/>
            <person name="Brannstrom I.O."/>
            <person name="Guillou S."/>
            <person name="Cros-Aarteil S."/>
            <person name="Calhoun S."/>
            <person name="Haridas S."/>
            <person name="Kuo A."/>
            <person name="Mondo S."/>
            <person name="Pangilinan J."/>
            <person name="Riley R."/>
            <person name="Labutti K."/>
            <person name="Andreopoulos B."/>
            <person name="Lipzen A."/>
            <person name="Chen C."/>
            <person name="Yanf M."/>
            <person name="Daum C."/>
            <person name="Ng V."/>
            <person name="Clum A."/>
            <person name="Steindorff A."/>
            <person name="Ohm R."/>
            <person name="Martin F."/>
            <person name="Silar P."/>
            <person name="Natvig D."/>
            <person name="Lalanne C."/>
            <person name="Gautier V."/>
            <person name="Ament-Velasquez S.L."/>
            <person name="Kruys A."/>
            <person name="Hutchinson M.I."/>
            <person name="Powell A.J."/>
            <person name="Barry K."/>
            <person name="Miller A.N."/>
            <person name="Grigoriev I.V."/>
            <person name="Debuchy R."/>
            <person name="Gladieux P."/>
            <person name="Thoren M.H."/>
            <person name="Johannesson H."/>
        </authorList>
    </citation>
    <scope>NUCLEOTIDE SEQUENCE</scope>
    <source>
        <strain evidence="3">8032-3</strain>
    </source>
</reference>
<proteinExistence type="predicted"/>
<evidence type="ECO:0000256" key="1">
    <source>
        <dbReference type="SAM" id="MobiDB-lite"/>
    </source>
</evidence>
<dbReference type="InterPro" id="IPR001623">
    <property type="entry name" value="DnaJ_domain"/>
</dbReference>
<protein>
    <submittedName>
        <fullName evidence="3">DnaJ domain-containing protein</fullName>
    </submittedName>
</protein>
<organism evidence="3 4">
    <name type="scientific">Phialemonium atrogriseum</name>
    <dbReference type="NCBI Taxonomy" id="1093897"/>
    <lineage>
        <taxon>Eukaryota</taxon>
        <taxon>Fungi</taxon>
        <taxon>Dikarya</taxon>
        <taxon>Ascomycota</taxon>
        <taxon>Pezizomycotina</taxon>
        <taxon>Sordariomycetes</taxon>
        <taxon>Sordariomycetidae</taxon>
        <taxon>Cephalothecales</taxon>
        <taxon>Cephalothecaceae</taxon>
        <taxon>Phialemonium</taxon>
    </lineage>
</organism>
<dbReference type="PRINTS" id="PR00625">
    <property type="entry name" value="JDOMAIN"/>
</dbReference>
<dbReference type="SUPFAM" id="SSF46565">
    <property type="entry name" value="Chaperone J-domain"/>
    <property type="match status" value="1"/>
</dbReference>
<gene>
    <name evidence="3" type="ORF">QBC33DRAFT_577638</name>
</gene>
<feature type="compositionally biased region" description="Low complexity" evidence="1">
    <location>
        <begin position="526"/>
        <end position="541"/>
    </location>
</feature>
<dbReference type="Proteomes" id="UP001244011">
    <property type="component" value="Unassembled WGS sequence"/>
</dbReference>
<name>A0AAJ0C2L3_9PEZI</name>
<evidence type="ECO:0000313" key="3">
    <source>
        <dbReference type="EMBL" id="KAK1767958.1"/>
    </source>
</evidence>
<accession>A0AAJ0C2L3</accession>
<dbReference type="SMART" id="SM00271">
    <property type="entry name" value="DnaJ"/>
    <property type="match status" value="1"/>
</dbReference>
<dbReference type="GeneID" id="85314180"/>
<feature type="compositionally biased region" description="Polar residues" evidence="1">
    <location>
        <begin position="510"/>
        <end position="525"/>
    </location>
</feature>
<feature type="compositionally biased region" description="Polar residues" evidence="1">
    <location>
        <begin position="221"/>
        <end position="241"/>
    </location>
</feature>
<feature type="compositionally biased region" description="Basic and acidic residues" evidence="1">
    <location>
        <begin position="486"/>
        <end position="506"/>
    </location>
</feature>
<comment type="caution">
    <text evidence="3">The sequence shown here is derived from an EMBL/GenBank/DDBJ whole genome shotgun (WGS) entry which is preliminary data.</text>
</comment>
<dbReference type="PROSITE" id="PS50076">
    <property type="entry name" value="DNAJ_2"/>
    <property type="match status" value="1"/>
</dbReference>